<dbReference type="GeneID" id="105232042"/>
<proteinExistence type="inferred from homology"/>
<dbReference type="GO" id="GO:0070131">
    <property type="term" value="P:positive regulation of mitochondrial translation"/>
    <property type="evidence" value="ECO:0007669"/>
    <property type="project" value="TreeGrafter"/>
</dbReference>
<gene>
    <name evidence="3" type="primary">RMND1</name>
    <name evidence="5" type="synonym">LOC105232042</name>
</gene>
<dbReference type="EMBL" id="GAKP01008046">
    <property type="protein sequence ID" value="JAC50906.1"/>
    <property type="molecule type" value="Transcribed_RNA"/>
</dbReference>
<dbReference type="RefSeq" id="XP_019847919.2">
    <property type="nucleotide sequence ID" value="XM_019992360.3"/>
</dbReference>
<reference evidence="3" key="1">
    <citation type="journal article" date="2014" name="BMC Genomics">
        <title>Characterizing the developmental transcriptome of the oriental fruit fly, Bactrocera dorsalis (Diptera: Tephritidae) through comparative genomic analysis with Drosophila melanogaster utilizing modENCODE datasets.</title>
        <authorList>
            <person name="Geib S.M."/>
            <person name="Calla B."/>
            <person name="Hall B."/>
            <person name="Hou S."/>
            <person name="Manoukis N.C."/>
        </authorList>
    </citation>
    <scope>NUCLEOTIDE SEQUENCE</scope>
    <source>
        <strain evidence="3">Punador</strain>
    </source>
</reference>
<dbReference type="KEGG" id="bdr:105232042"/>
<evidence type="ECO:0000313" key="5">
    <source>
        <dbReference type="RefSeq" id="XP_019847919.1"/>
    </source>
</evidence>
<dbReference type="OrthoDB" id="242766at2759"/>
<keyword evidence="4" id="KW-1185">Reference proteome</keyword>
<dbReference type="Proteomes" id="UP001652620">
    <property type="component" value="Chromosome 4"/>
</dbReference>
<dbReference type="RefSeq" id="XP_019847919.1">
    <property type="nucleotide sequence ID" value="XM_019992360.2"/>
</dbReference>
<dbReference type="InterPro" id="IPR051624">
    <property type="entry name" value="RMD1/Sad1-interacting"/>
</dbReference>
<dbReference type="PANTHER" id="PTHR16255">
    <property type="entry name" value="REQUIRED FOR MEIOTIC NUCLEAR DIVISION PROTEIN 1 HOMOLOG"/>
    <property type="match status" value="1"/>
</dbReference>
<organism evidence="3">
    <name type="scientific">Bactrocera dorsalis</name>
    <name type="common">Oriental fruit fly</name>
    <name type="synonym">Dacus dorsalis</name>
    <dbReference type="NCBI Taxonomy" id="27457"/>
    <lineage>
        <taxon>Eukaryota</taxon>
        <taxon>Metazoa</taxon>
        <taxon>Ecdysozoa</taxon>
        <taxon>Arthropoda</taxon>
        <taxon>Hexapoda</taxon>
        <taxon>Insecta</taxon>
        <taxon>Pterygota</taxon>
        <taxon>Neoptera</taxon>
        <taxon>Endopterygota</taxon>
        <taxon>Diptera</taxon>
        <taxon>Brachycera</taxon>
        <taxon>Muscomorpha</taxon>
        <taxon>Tephritoidea</taxon>
        <taxon>Tephritidae</taxon>
        <taxon>Bactrocera</taxon>
        <taxon>Bactrocera</taxon>
    </lineage>
</organism>
<protein>
    <submittedName>
        <fullName evidence="3">Required for meiotic nuclear division protein 1-like protein</fullName>
    </submittedName>
    <submittedName>
        <fullName evidence="5">required for meiotic nuclear division protein 1 homolog</fullName>
    </submittedName>
</protein>
<evidence type="ECO:0000313" key="4">
    <source>
        <dbReference type="Proteomes" id="UP001652620"/>
    </source>
</evidence>
<dbReference type="PANTHER" id="PTHR16255:SF1">
    <property type="entry name" value="REQUIRED FOR MEIOTIC NUCLEAR DIVISION PROTEIN 1 HOMOLOG"/>
    <property type="match status" value="1"/>
</dbReference>
<evidence type="ECO:0000259" key="2">
    <source>
        <dbReference type="Pfam" id="PF02582"/>
    </source>
</evidence>
<reference evidence="5" key="2">
    <citation type="submission" date="2022-04" db="UniProtKB">
        <authorList>
            <consortium name="RefSeq"/>
        </authorList>
    </citation>
    <scope>IDENTIFICATION</scope>
    <source>
        <strain evidence="5">Punador</strain>
    </source>
</reference>
<comment type="similarity">
    <text evidence="1">Belongs to the RMD1/sif2 family.</text>
</comment>
<dbReference type="AlphaFoldDB" id="A0A034W5P9"/>
<dbReference type="Pfam" id="PF02582">
    <property type="entry name" value="DUF155"/>
    <property type="match status" value="1"/>
</dbReference>
<name>A0A034W5P9_BACDO</name>
<evidence type="ECO:0000256" key="1">
    <source>
        <dbReference type="ARBA" id="ARBA00008306"/>
    </source>
</evidence>
<sequence length="414" mass="47770">MNLSRLVFARCAGGTALTQRVTSVLYRQISIGNTYHAAQKSLTQFDPKLKRIDLKFAPPLAHCRKVAQQVSVGASVAQVLKKRTLRKKWDDHGFENLSAEGFFNVSAFTTAEEYDMEALMKGLNEQNLYTVKKYFSTDNLGVEQNVLYATAKYPVGKETRDIIFFREGSVVLWNFNELETNNLLSFLRPYEKDPYLSPLVRGESEVMPYMYIPSSAVDVEGDLVSASDTEVARAFFNNGKFFLTSDGDNFLQKYTFSNAMATSIKLGMWEAMLNRYIDSIEYLTDDLKRGRRIRMSRAEVLRKTGELFALRHEINLASDLLDTPDFYWDREELEALYLQVCSYFSISRRTKVMNEKINHCVELAELISHNLDEAHHTRLEWMIIILIMVEVGFEIVHYMDRFYNKDEENTALAH</sequence>
<evidence type="ECO:0000313" key="3">
    <source>
        <dbReference type="EMBL" id="JAC50906.1"/>
    </source>
</evidence>
<dbReference type="InterPro" id="IPR003734">
    <property type="entry name" value="DUF155"/>
</dbReference>
<dbReference type="GO" id="GO:0005739">
    <property type="term" value="C:mitochondrion"/>
    <property type="evidence" value="ECO:0007669"/>
    <property type="project" value="UniProtKB-ARBA"/>
</dbReference>
<accession>A0A034W5P9</accession>
<feature type="domain" description="DUF155" evidence="2">
    <location>
        <begin position="162"/>
        <end position="354"/>
    </location>
</feature>